<dbReference type="Proteomes" id="UP000320390">
    <property type="component" value="Chromosome"/>
</dbReference>
<accession>A0A518EQJ8</accession>
<dbReference type="RefSeq" id="WP_145196464.1">
    <property type="nucleotide sequence ID" value="NZ_CP036434.1"/>
</dbReference>
<gene>
    <name evidence="2" type="ORF">Poly30_18680</name>
</gene>
<protein>
    <submittedName>
        <fullName evidence="2">Uncharacterized protein</fullName>
    </submittedName>
</protein>
<keyword evidence="3" id="KW-1185">Reference proteome</keyword>
<keyword evidence="1" id="KW-0732">Signal</keyword>
<feature type="signal peptide" evidence="1">
    <location>
        <begin position="1"/>
        <end position="23"/>
    </location>
</feature>
<dbReference type="Gene3D" id="2.60.120.380">
    <property type="match status" value="1"/>
</dbReference>
<dbReference type="EMBL" id="CP036434">
    <property type="protein sequence ID" value="QDV06359.1"/>
    <property type="molecule type" value="Genomic_DNA"/>
</dbReference>
<name>A0A518EQJ8_9BACT</name>
<evidence type="ECO:0000256" key="1">
    <source>
        <dbReference type="SAM" id="SignalP"/>
    </source>
</evidence>
<feature type="chain" id="PRO_5021849744" evidence="1">
    <location>
        <begin position="24"/>
        <end position="672"/>
    </location>
</feature>
<sequence length="672" mass="69392" precursor="true">MRVLSTLGAAACGAFILSGLASAQNSDECSTATPVAGLGTFAMDTTAATNSGSSPCGGIGQDVWFAWTASATESVQFSTCGGAGWDTALAIYGGTCGSLTLLDCNDDDCGLQSRVQISAMAGQTYFLRAGAYNGQSGGTGTFTVAQAGSGSGGCTNPSTGPDVIVGDINGASTFGTVGNMSAYSLGTTSCNVGDQELLWIAGNNQHPVIGQNIFRMEDGRFEQIGLGWLKHGFTALQQNLCCDCNNSGTGTRLGVGCSDPYGSGLNGSQSGLGPRSQVNAFTGAFSYPFLFQGQTGDAIYKRIQVLTDDVNPSMHPTARYFGEAQYVTPDDSAAGHGANSISYCDLNRSNSTTGGAYRLNTVNGSTVRELCAIRGWEAADSGVVAEDIQVPGEGLFVAGSNAIDNNDGTWTYNYAVCNINSDFSGRQFTVPFGMNVTVSDVGMSFPMYHSGEPYTNIAWTGTINAGNVSWETEGFMQNANANALRWGTTYSFWFTANAAPQTVTASLGLFKPGNPGDQNVALIGPGDGNGSSVVINNYCMANSNSTGQPTAIVASNVDLMARTMQLDSLNMPQNAFGFFITSLSQGFVANPGGSSGNLCVAGNIGRGVGGGVLSSGTAGSFTGIVDLDMIPTPTGTTSVMAGETRYFQSWHRDAILGIATSNFSDGVRVQFP</sequence>
<organism evidence="2 3">
    <name type="scientific">Saltatorellus ferox</name>
    <dbReference type="NCBI Taxonomy" id="2528018"/>
    <lineage>
        <taxon>Bacteria</taxon>
        <taxon>Pseudomonadati</taxon>
        <taxon>Planctomycetota</taxon>
        <taxon>Planctomycetia</taxon>
        <taxon>Planctomycetia incertae sedis</taxon>
        <taxon>Saltatorellus</taxon>
    </lineage>
</organism>
<dbReference type="AlphaFoldDB" id="A0A518EQJ8"/>
<dbReference type="OrthoDB" id="272969at2"/>
<reference evidence="2 3" key="1">
    <citation type="submission" date="2019-02" db="EMBL/GenBank/DDBJ databases">
        <title>Deep-cultivation of Planctomycetes and their phenomic and genomic characterization uncovers novel biology.</title>
        <authorList>
            <person name="Wiegand S."/>
            <person name="Jogler M."/>
            <person name="Boedeker C."/>
            <person name="Pinto D."/>
            <person name="Vollmers J."/>
            <person name="Rivas-Marin E."/>
            <person name="Kohn T."/>
            <person name="Peeters S.H."/>
            <person name="Heuer A."/>
            <person name="Rast P."/>
            <person name="Oberbeckmann S."/>
            <person name="Bunk B."/>
            <person name="Jeske O."/>
            <person name="Meyerdierks A."/>
            <person name="Storesund J.E."/>
            <person name="Kallscheuer N."/>
            <person name="Luecker S."/>
            <person name="Lage O.M."/>
            <person name="Pohl T."/>
            <person name="Merkel B.J."/>
            <person name="Hornburger P."/>
            <person name="Mueller R.-W."/>
            <person name="Bruemmer F."/>
            <person name="Labrenz M."/>
            <person name="Spormann A.M."/>
            <person name="Op den Camp H."/>
            <person name="Overmann J."/>
            <person name="Amann R."/>
            <person name="Jetten M.S.M."/>
            <person name="Mascher T."/>
            <person name="Medema M.H."/>
            <person name="Devos D.P."/>
            <person name="Kaster A.-K."/>
            <person name="Ovreas L."/>
            <person name="Rohde M."/>
            <person name="Galperin M.Y."/>
            <person name="Jogler C."/>
        </authorList>
    </citation>
    <scope>NUCLEOTIDE SEQUENCE [LARGE SCALE GENOMIC DNA]</scope>
    <source>
        <strain evidence="2 3">Poly30</strain>
    </source>
</reference>
<proteinExistence type="predicted"/>
<evidence type="ECO:0000313" key="2">
    <source>
        <dbReference type="EMBL" id="QDV06359.1"/>
    </source>
</evidence>
<evidence type="ECO:0000313" key="3">
    <source>
        <dbReference type="Proteomes" id="UP000320390"/>
    </source>
</evidence>